<feature type="region of interest" description="Disordered" evidence="1">
    <location>
        <begin position="75"/>
        <end position="98"/>
    </location>
</feature>
<protein>
    <submittedName>
        <fullName evidence="3">Putative secreted protein</fullName>
    </submittedName>
</protein>
<reference evidence="3" key="1">
    <citation type="submission" date="2018-01" db="EMBL/GenBank/DDBJ databases">
        <title>An insight into the sialome of Amazonian anophelines.</title>
        <authorList>
            <person name="Ribeiro J.M."/>
            <person name="Scarpassa V."/>
            <person name="Calvo E."/>
        </authorList>
    </citation>
    <scope>NUCLEOTIDE SEQUENCE</scope>
    <source>
        <tissue evidence="3">Salivary glands</tissue>
    </source>
</reference>
<feature type="chain" id="PRO_5014960575" evidence="2">
    <location>
        <begin position="21"/>
        <end position="98"/>
    </location>
</feature>
<name>A0A2M4C970_9DIPT</name>
<organism evidence="3">
    <name type="scientific">Anopheles marajoara</name>
    <dbReference type="NCBI Taxonomy" id="58244"/>
    <lineage>
        <taxon>Eukaryota</taxon>
        <taxon>Metazoa</taxon>
        <taxon>Ecdysozoa</taxon>
        <taxon>Arthropoda</taxon>
        <taxon>Hexapoda</taxon>
        <taxon>Insecta</taxon>
        <taxon>Pterygota</taxon>
        <taxon>Neoptera</taxon>
        <taxon>Endopterygota</taxon>
        <taxon>Diptera</taxon>
        <taxon>Nematocera</taxon>
        <taxon>Culicoidea</taxon>
        <taxon>Culicidae</taxon>
        <taxon>Anophelinae</taxon>
        <taxon>Anopheles</taxon>
    </lineage>
</organism>
<proteinExistence type="predicted"/>
<evidence type="ECO:0000256" key="1">
    <source>
        <dbReference type="SAM" id="MobiDB-lite"/>
    </source>
</evidence>
<dbReference type="EMBL" id="GGFJ01012654">
    <property type="protein sequence ID" value="MBW61795.1"/>
    <property type="molecule type" value="Transcribed_RNA"/>
</dbReference>
<keyword evidence="2" id="KW-0732">Signal</keyword>
<evidence type="ECO:0000313" key="3">
    <source>
        <dbReference type="EMBL" id="MBW61795.1"/>
    </source>
</evidence>
<sequence>MRCCWCWWCWWLAFSLFLSGDEDDTLGRALGTRFTAYATDLPMIRRQKKTCVRVTIDRSSLTPALSLYSIDRSVSDGTVTNNNHTKHTKRTHCPQGGP</sequence>
<feature type="signal peptide" evidence="2">
    <location>
        <begin position="1"/>
        <end position="20"/>
    </location>
</feature>
<evidence type="ECO:0000256" key="2">
    <source>
        <dbReference type="SAM" id="SignalP"/>
    </source>
</evidence>
<dbReference type="AlphaFoldDB" id="A0A2M4C970"/>
<accession>A0A2M4C970</accession>